<organism evidence="2 3">
    <name type="scientific">Candidatus Dojkabacteria bacterium</name>
    <dbReference type="NCBI Taxonomy" id="2099670"/>
    <lineage>
        <taxon>Bacteria</taxon>
        <taxon>Candidatus Dojkabacteria</taxon>
    </lineage>
</organism>
<evidence type="ECO:0000259" key="1">
    <source>
        <dbReference type="Pfam" id="PF07883"/>
    </source>
</evidence>
<evidence type="ECO:0000313" key="2">
    <source>
        <dbReference type="EMBL" id="MCA9386062.1"/>
    </source>
</evidence>
<dbReference type="CDD" id="cd02208">
    <property type="entry name" value="cupin_RmlC-like"/>
    <property type="match status" value="1"/>
</dbReference>
<dbReference type="Pfam" id="PF07883">
    <property type="entry name" value="Cupin_2"/>
    <property type="match status" value="1"/>
</dbReference>
<accession>A0A955L9D7</accession>
<dbReference type="Gene3D" id="2.60.120.10">
    <property type="entry name" value="Jelly Rolls"/>
    <property type="match status" value="1"/>
</dbReference>
<dbReference type="SUPFAM" id="SSF51182">
    <property type="entry name" value="RmlC-like cupins"/>
    <property type="match status" value="1"/>
</dbReference>
<gene>
    <name evidence="2" type="ORF">KC717_05430</name>
</gene>
<dbReference type="PANTHER" id="PTHR36114:SF1">
    <property type="entry name" value="16.7 KDA PROTEIN IN WHIE LOCUS"/>
    <property type="match status" value="1"/>
</dbReference>
<dbReference type="InterPro" id="IPR052044">
    <property type="entry name" value="PKS_Associated_Protein"/>
</dbReference>
<feature type="domain" description="Cupin type-2" evidence="1">
    <location>
        <begin position="46"/>
        <end position="111"/>
    </location>
</feature>
<dbReference type="PANTHER" id="PTHR36114">
    <property type="entry name" value="16.7 KDA PROTEIN IN WHIE LOCUS"/>
    <property type="match status" value="1"/>
</dbReference>
<comment type="caution">
    <text evidence="2">The sequence shown here is derived from an EMBL/GenBank/DDBJ whole genome shotgun (WGS) entry which is preliminary data.</text>
</comment>
<sequence length="115" mass="13147">MKKFQLKHIQNIPLEGTHNLPGSRKTLATKEDLHTNNIDAMTKGFLKPGQCWDWHSHDDHDELGVVLKGNGKFYCEDEVVEYGPEDVIIIPAGAIHKFEAVGQEENEFYFVRIKV</sequence>
<proteinExistence type="predicted"/>
<reference evidence="2" key="2">
    <citation type="journal article" date="2021" name="Microbiome">
        <title>Successional dynamics and alternative stable states in a saline activated sludge microbial community over 9 years.</title>
        <authorList>
            <person name="Wang Y."/>
            <person name="Ye J."/>
            <person name="Ju F."/>
            <person name="Liu L."/>
            <person name="Boyd J.A."/>
            <person name="Deng Y."/>
            <person name="Parks D.H."/>
            <person name="Jiang X."/>
            <person name="Yin X."/>
            <person name="Woodcroft B.J."/>
            <person name="Tyson G.W."/>
            <person name="Hugenholtz P."/>
            <person name="Polz M.F."/>
            <person name="Zhang T."/>
        </authorList>
    </citation>
    <scope>NUCLEOTIDE SEQUENCE</scope>
    <source>
        <strain evidence="2">HKST-UBA11</strain>
    </source>
</reference>
<dbReference type="InterPro" id="IPR011051">
    <property type="entry name" value="RmlC_Cupin_sf"/>
</dbReference>
<protein>
    <submittedName>
        <fullName evidence="2">Cupin domain-containing protein</fullName>
    </submittedName>
</protein>
<dbReference type="InterPro" id="IPR014710">
    <property type="entry name" value="RmlC-like_jellyroll"/>
</dbReference>
<dbReference type="AlphaFoldDB" id="A0A955L9D7"/>
<dbReference type="InterPro" id="IPR013096">
    <property type="entry name" value="Cupin_2"/>
</dbReference>
<evidence type="ECO:0000313" key="3">
    <source>
        <dbReference type="Proteomes" id="UP000754563"/>
    </source>
</evidence>
<reference evidence="2" key="1">
    <citation type="submission" date="2020-04" db="EMBL/GenBank/DDBJ databases">
        <authorList>
            <person name="Zhang T."/>
        </authorList>
    </citation>
    <scope>NUCLEOTIDE SEQUENCE</scope>
    <source>
        <strain evidence="2">HKST-UBA11</strain>
    </source>
</reference>
<dbReference type="Proteomes" id="UP000754563">
    <property type="component" value="Unassembled WGS sequence"/>
</dbReference>
<dbReference type="EMBL" id="JAGQLH010000074">
    <property type="protein sequence ID" value="MCA9386062.1"/>
    <property type="molecule type" value="Genomic_DNA"/>
</dbReference>
<name>A0A955L9D7_9BACT</name>